<feature type="domain" description="IclR-ED" evidence="5">
    <location>
        <begin position="72"/>
        <end position="257"/>
    </location>
</feature>
<evidence type="ECO:0000259" key="4">
    <source>
        <dbReference type="PROSITE" id="PS51077"/>
    </source>
</evidence>
<feature type="domain" description="HTH iclR-type" evidence="4">
    <location>
        <begin position="9"/>
        <end position="71"/>
    </location>
</feature>
<dbReference type="Gene3D" id="3.30.450.40">
    <property type="match status" value="1"/>
</dbReference>
<protein>
    <submittedName>
        <fullName evidence="6">IclR family transcriptional regulator</fullName>
    </submittedName>
</protein>
<organism evidence="6 7">
    <name type="scientific">Rhodopseudomonas palustris</name>
    <dbReference type="NCBI Taxonomy" id="1076"/>
    <lineage>
        <taxon>Bacteria</taxon>
        <taxon>Pseudomonadati</taxon>
        <taxon>Pseudomonadota</taxon>
        <taxon>Alphaproteobacteria</taxon>
        <taxon>Hyphomicrobiales</taxon>
        <taxon>Nitrobacteraceae</taxon>
        <taxon>Rhodopseudomonas</taxon>
    </lineage>
</organism>
<dbReference type="OrthoDB" id="6057486at2"/>
<dbReference type="RefSeq" id="WP_119858460.1">
    <property type="nucleotide sequence ID" value="NZ_QYYD01000024.1"/>
</dbReference>
<dbReference type="InterPro" id="IPR036390">
    <property type="entry name" value="WH_DNA-bd_sf"/>
</dbReference>
<evidence type="ECO:0000313" key="7">
    <source>
        <dbReference type="Proteomes" id="UP000285523"/>
    </source>
</evidence>
<dbReference type="PROSITE" id="PS51078">
    <property type="entry name" value="ICLR_ED"/>
    <property type="match status" value="1"/>
</dbReference>
<dbReference type="SUPFAM" id="SSF55781">
    <property type="entry name" value="GAF domain-like"/>
    <property type="match status" value="1"/>
</dbReference>
<evidence type="ECO:0000313" key="6">
    <source>
        <dbReference type="EMBL" id="RJF69394.1"/>
    </source>
</evidence>
<dbReference type="InterPro" id="IPR014757">
    <property type="entry name" value="Tscrpt_reg_IclR_C"/>
</dbReference>
<dbReference type="PANTHER" id="PTHR30136:SF24">
    <property type="entry name" value="HTH-TYPE TRANSCRIPTIONAL REPRESSOR ALLR"/>
    <property type="match status" value="1"/>
</dbReference>
<evidence type="ECO:0000259" key="5">
    <source>
        <dbReference type="PROSITE" id="PS51078"/>
    </source>
</evidence>
<dbReference type="InterPro" id="IPR029016">
    <property type="entry name" value="GAF-like_dom_sf"/>
</dbReference>
<evidence type="ECO:0000256" key="2">
    <source>
        <dbReference type="ARBA" id="ARBA00023125"/>
    </source>
</evidence>
<dbReference type="GO" id="GO:0003677">
    <property type="term" value="F:DNA binding"/>
    <property type="evidence" value="ECO:0007669"/>
    <property type="project" value="UniProtKB-KW"/>
</dbReference>
<dbReference type="Pfam" id="PF09339">
    <property type="entry name" value="HTH_IclR"/>
    <property type="match status" value="1"/>
</dbReference>
<sequence>MKTPSEPGNQSLLRGLRILEAYTSDKQAWGVRELGRELEINAATTYRLISALASRGYLEQNPETQKYHLGPKVVQLAASYSVRNSLIEVGLRVFAKYEQKFPYNFYIGVMSHHEVIYVAVHESRGPLKITTEPGQSVSIYGSALGKLLLANESDEFIKKLVAGNPVKKITPLTVADEKELMRQIRQIRKLGYAINRGEIYAEIASVATAIRGPDGSVIAGVSLSFPMLYMETGKIAIEDVIELALQVGEEISSMNRRTVIR</sequence>
<dbReference type="EMBL" id="QYYD01000024">
    <property type="protein sequence ID" value="RJF69394.1"/>
    <property type="molecule type" value="Genomic_DNA"/>
</dbReference>
<dbReference type="SUPFAM" id="SSF46785">
    <property type="entry name" value="Winged helix' DNA-binding domain"/>
    <property type="match status" value="1"/>
</dbReference>
<dbReference type="AlphaFoldDB" id="A0A418V0Q5"/>
<reference evidence="6 7" key="1">
    <citation type="submission" date="2018-09" db="EMBL/GenBank/DDBJ databases">
        <title>Draft genome sequence of Rhodopseudomonas palustris 2.1.18.</title>
        <authorList>
            <person name="Robertson S.L."/>
            <person name="Meyer T.E."/>
            <person name="Kyndt J.A."/>
        </authorList>
    </citation>
    <scope>NUCLEOTIDE SEQUENCE [LARGE SCALE GENOMIC DNA]</scope>
    <source>
        <strain evidence="6 7">2.1.18</strain>
    </source>
</reference>
<dbReference type="PROSITE" id="PS51077">
    <property type="entry name" value="HTH_ICLR"/>
    <property type="match status" value="1"/>
</dbReference>
<dbReference type="Proteomes" id="UP000285523">
    <property type="component" value="Unassembled WGS sequence"/>
</dbReference>
<gene>
    <name evidence="6" type="ORF">D4Q52_20650</name>
</gene>
<dbReference type="GO" id="GO:0003700">
    <property type="term" value="F:DNA-binding transcription factor activity"/>
    <property type="evidence" value="ECO:0007669"/>
    <property type="project" value="TreeGrafter"/>
</dbReference>
<dbReference type="InterPro" id="IPR005471">
    <property type="entry name" value="Tscrpt_reg_IclR_N"/>
</dbReference>
<dbReference type="SMART" id="SM00346">
    <property type="entry name" value="HTH_ICLR"/>
    <property type="match status" value="1"/>
</dbReference>
<dbReference type="PANTHER" id="PTHR30136">
    <property type="entry name" value="HELIX-TURN-HELIX TRANSCRIPTIONAL REGULATOR, ICLR FAMILY"/>
    <property type="match status" value="1"/>
</dbReference>
<dbReference type="GO" id="GO:0045892">
    <property type="term" value="P:negative regulation of DNA-templated transcription"/>
    <property type="evidence" value="ECO:0007669"/>
    <property type="project" value="TreeGrafter"/>
</dbReference>
<dbReference type="Pfam" id="PF01614">
    <property type="entry name" value="IclR_C"/>
    <property type="match status" value="1"/>
</dbReference>
<keyword evidence="1" id="KW-0805">Transcription regulation</keyword>
<comment type="caution">
    <text evidence="6">The sequence shown here is derived from an EMBL/GenBank/DDBJ whole genome shotgun (WGS) entry which is preliminary data.</text>
</comment>
<dbReference type="InterPro" id="IPR036388">
    <property type="entry name" value="WH-like_DNA-bd_sf"/>
</dbReference>
<keyword evidence="3" id="KW-0804">Transcription</keyword>
<keyword evidence="2" id="KW-0238">DNA-binding</keyword>
<dbReference type="Gene3D" id="1.10.10.10">
    <property type="entry name" value="Winged helix-like DNA-binding domain superfamily/Winged helix DNA-binding domain"/>
    <property type="match status" value="1"/>
</dbReference>
<name>A0A418V0Q5_RHOPL</name>
<accession>A0A418V0Q5</accession>
<evidence type="ECO:0000256" key="1">
    <source>
        <dbReference type="ARBA" id="ARBA00023015"/>
    </source>
</evidence>
<proteinExistence type="predicted"/>
<evidence type="ECO:0000256" key="3">
    <source>
        <dbReference type="ARBA" id="ARBA00023163"/>
    </source>
</evidence>
<dbReference type="InterPro" id="IPR050707">
    <property type="entry name" value="HTH_MetabolicPath_Reg"/>
</dbReference>